<dbReference type="GO" id="GO:0005524">
    <property type="term" value="F:ATP binding"/>
    <property type="evidence" value="ECO:0007669"/>
    <property type="project" value="UniProtKB-KW"/>
</dbReference>
<sequence>MVKNQSIKVKELTFAYQDEQPIINKLNLELDTGKFSLLIGPTGCGKSTLMKILAGLYPKYAGKLLAGSIDLAGLKTAMMFQNSGQQFTMATPREEIVFALENLGLDAANYQERLKLATDFTQIDNLLDQNISTMSGGEKQRVALAVLVAMDIDILILDEPFASCDPHARSFLIQKLAHLRDQGKTIIISDHVFDNYDSVCDHVYAFEAGNVKQLSLAEMEQLFKAVDYDYHFALPEDQAAAFVLDQVQISQRRLLLKQDQLKIVKGKVTLITGANGIGKSSFFKALTQLIPYEGSISYEGQEVRKAKSRTYLKDVGQIFQAATDQFLTVTVKDELELSLKNNPNVTMDEVDQLLVKLDLFNHKDQVVYSLSGGQKKKLQILLMLLSSQKVLLIDEPLSGLDHESVKQVVSLMKACQEKYQQTILVISHQLGELATWCDYHLLFDQQRLSYLER</sequence>
<reference evidence="10 11" key="1">
    <citation type="submission" date="2012-06" db="EMBL/GenBank/DDBJ databases">
        <title>Draft Genome Sequence of Lactobacillus pasteurii CRBIP 24.76T.</title>
        <authorList>
            <person name="Cousin S."/>
            <person name="Bouchier C."/>
            <person name="Loux V."/>
            <person name="Ma L."/>
            <person name="Creno S."/>
            <person name="Bizet C."/>
            <person name="Clermont D."/>
        </authorList>
    </citation>
    <scope>NUCLEOTIDE SEQUENCE [LARGE SCALE GENOMIC DNA]</scope>
    <source>
        <strain evidence="11">CRBIP 24.76T</strain>
    </source>
</reference>
<evidence type="ECO:0000259" key="9">
    <source>
        <dbReference type="PROSITE" id="PS50893"/>
    </source>
</evidence>
<comment type="caution">
    <text evidence="10">The sequence shown here is derived from an EMBL/GenBank/DDBJ whole genome shotgun (WGS) entry which is preliminary data.</text>
</comment>
<dbReference type="PROSITE" id="PS50893">
    <property type="entry name" value="ABC_TRANSPORTER_2"/>
    <property type="match status" value="2"/>
</dbReference>
<keyword evidence="3" id="KW-0813">Transport</keyword>
<dbReference type="InterPro" id="IPR003439">
    <property type="entry name" value="ABC_transporter-like_ATP-bd"/>
</dbReference>
<dbReference type="SUPFAM" id="SSF52540">
    <property type="entry name" value="P-loop containing nucleoside triphosphate hydrolases"/>
    <property type="match status" value="2"/>
</dbReference>
<comment type="similarity">
    <text evidence="2">Belongs to the ABC transporter superfamily.</text>
</comment>
<dbReference type="PATRIC" id="fig|1423790.3.peg.1782"/>
<evidence type="ECO:0000256" key="7">
    <source>
        <dbReference type="ARBA" id="ARBA00022967"/>
    </source>
</evidence>
<feature type="domain" description="ABC transporter" evidence="9">
    <location>
        <begin position="241"/>
        <end position="451"/>
    </location>
</feature>
<evidence type="ECO:0000256" key="3">
    <source>
        <dbReference type="ARBA" id="ARBA00022448"/>
    </source>
</evidence>
<comment type="subcellular location">
    <subcellularLocation>
        <location evidence="1">Cell membrane</location>
        <topology evidence="1">Peripheral membrane protein</topology>
    </subcellularLocation>
</comment>
<dbReference type="InterPro" id="IPR015856">
    <property type="entry name" value="ABC_transpr_CbiO/EcfA_su"/>
</dbReference>
<dbReference type="SMART" id="SM00382">
    <property type="entry name" value="AAA"/>
    <property type="match status" value="2"/>
</dbReference>
<keyword evidence="5" id="KW-0547">Nucleotide-binding</keyword>
<evidence type="ECO:0000313" key="11">
    <source>
        <dbReference type="Proteomes" id="UP000009311"/>
    </source>
</evidence>
<dbReference type="EMBL" id="CAKD01000029">
    <property type="protein sequence ID" value="CCI86034.1"/>
    <property type="molecule type" value="Genomic_DNA"/>
</dbReference>
<evidence type="ECO:0000256" key="4">
    <source>
        <dbReference type="ARBA" id="ARBA00022475"/>
    </source>
</evidence>
<dbReference type="CDD" id="cd03225">
    <property type="entry name" value="ABC_cobalt_CbiO_domain1"/>
    <property type="match status" value="2"/>
</dbReference>
<dbReference type="PANTHER" id="PTHR43553">
    <property type="entry name" value="HEAVY METAL TRANSPORTER"/>
    <property type="match status" value="1"/>
</dbReference>
<accession>I7KMF0</accession>
<dbReference type="GO" id="GO:0042626">
    <property type="term" value="F:ATPase-coupled transmembrane transporter activity"/>
    <property type="evidence" value="ECO:0007669"/>
    <property type="project" value="TreeGrafter"/>
</dbReference>
<keyword evidence="6" id="KW-0067">ATP-binding</keyword>
<dbReference type="OrthoDB" id="501320at2"/>
<dbReference type="InterPro" id="IPR003593">
    <property type="entry name" value="AAA+_ATPase"/>
</dbReference>
<protein>
    <submittedName>
        <fullName evidence="10">Orf1 protein</fullName>
    </submittedName>
</protein>
<dbReference type="Pfam" id="PF00005">
    <property type="entry name" value="ABC_tran"/>
    <property type="match status" value="2"/>
</dbReference>
<evidence type="ECO:0000313" key="10">
    <source>
        <dbReference type="EMBL" id="CCI86034.1"/>
    </source>
</evidence>
<feature type="domain" description="ABC transporter" evidence="9">
    <location>
        <begin position="7"/>
        <end position="233"/>
    </location>
</feature>
<dbReference type="InterPro" id="IPR050095">
    <property type="entry name" value="ECF_ABC_transporter_ATP-bd"/>
</dbReference>
<keyword evidence="4" id="KW-1003">Cell membrane</keyword>
<keyword evidence="7" id="KW-1278">Translocase</keyword>
<dbReference type="eggNOG" id="COG0488">
    <property type="taxonomic scope" value="Bacteria"/>
</dbReference>
<dbReference type="Proteomes" id="UP000009311">
    <property type="component" value="Unassembled WGS sequence"/>
</dbReference>
<keyword evidence="8" id="KW-0472">Membrane</keyword>
<dbReference type="RefSeq" id="WP_009560600.1">
    <property type="nucleotide sequence ID" value="NZ_AYZN01000008.1"/>
</dbReference>
<evidence type="ECO:0000256" key="2">
    <source>
        <dbReference type="ARBA" id="ARBA00005417"/>
    </source>
</evidence>
<dbReference type="InterPro" id="IPR027417">
    <property type="entry name" value="P-loop_NTPase"/>
</dbReference>
<proteinExistence type="inferred from homology"/>
<dbReference type="GO" id="GO:0043190">
    <property type="term" value="C:ATP-binding cassette (ABC) transporter complex"/>
    <property type="evidence" value="ECO:0007669"/>
    <property type="project" value="TreeGrafter"/>
</dbReference>
<gene>
    <name evidence="10" type="ORF">BN53_08205</name>
</gene>
<dbReference type="GO" id="GO:0016887">
    <property type="term" value="F:ATP hydrolysis activity"/>
    <property type="evidence" value="ECO:0007669"/>
    <property type="project" value="InterPro"/>
</dbReference>
<dbReference type="AlphaFoldDB" id="I7KMF0"/>
<name>I7KMF0_9LACO</name>
<dbReference type="PROSITE" id="PS00211">
    <property type="entry name" value="ABC_TRANSPORTER_1"/>
    <property type="match status" value="2"/>
</dbReference>
<dbReference type="PANTHER" id="PTHR43553:SF27">
    <property type="entry name" value="ENERGY-COUPLING FACTOR TRANSPORTER ATP-BINDING PROTEIN ECFA2"/>
    <property type="match status" value="1"/>
</dbReference>
<evidence type="ECO:0000256" key="5">
    <source>
        <dbReference type="ARBA" id="ARBA00022741"/>
    </source>
</evidence>
<evidence type="ECO:0000256" key="1">
    <source>
        <dbReference type="ARBA" id="ARBA00004202"/>
    </source>
</evidence>
<evidence type="ECO:0000256" key="6">
    <source>
        <dbReference type="ARBA" id="ARBA00022840"/>
    </source>
</evidence>
<evidence type="ECO:0000256" key="8">
    <source>
        <dbReference type="ARBA" id="ARBA00023136"/>
    </source>
</evidence>
<dbReference type="Gene3D" id="3.40.50.300">
    <property type="entry name" value="P-loop containing nucleotide triphosphate hydrolases"/>
    <property type="match status" value="2"/>
</dbReference>
<dbReference type="STRING" id="1423790.BN53_08205"/>
<organism evidence="10 11">
    <name type="scientific">Lactobacillus pasteurii DSM 23907 = CRBIP 24.76</name>
    <dbReference type="NCBI Taxonomy" id="1423790"/>
    <lineage>
        <taxon>Bacteria</taxon>
        <taxon>Bacillati</taxon>
        <taxon>Bacillota</taxon>
        <taxon>Bacilli</taxon>
        <taxon>Lactobacillales</taxon>
        <taxon>Lactobacillaceae</taxon>
        <taxon>Lactobacillus</taxon>
    </lineage>
</organism>
<keyword evidence="11" id="KW-1185">Reference proteome</keyword>
<dbReference type="InterPro" id="IPR017871">
    <property type="entry name" value="ABC_transporter-like_CS"/>
</dbReference>